<keyword evidence="2" id="KW-1185">Reference proteome</keyword>
<reference evidence="1 2" key="2">
    <citation type="journal article" date="2021" name="Genomics">
        <title>High-quality reference genome for Clonorchis sinensis.</title>
        <authorList>
            <person name="Young N.D."/>
            <person name="Stroehlein A.J."/>
            <person name="Kinkar L."/>
            <person name="Wang T."/>
            <person name="Sohn W.M."/>
            <person name="Chang B.C.H."/>
            <person name="Kaur P."/>
            <person name="Weisz D."/>
            <person name="Dudchenko O."/>
            <person name="Aiden E.L."/>
            <person name="Korhonen P.K."/>
            <person name="Gasser R.B."/>
        </authorList>
    </citation>
    <scope>NUCLEOTIDE SEQUENCE [LARGE SCALE GENOMIC DNA]</scope>
    <source>
        <strain evidence="1">Cs-k2</strain>
    </source>
</reference>
<organism evidence="1 2">
    <name type="scientific">Clonorchis sinensis</name>
    <name type="common">Chinese liver fluke</name>
    <dbReference type="NCBI Taxonomy" id="79923"/>
    <lineage>
        <taxon>Eukaryota</taxon>
        <taxon>Metazoa</taxon>
        <taxon>Spiralia</taxon>
        <taxon>Lophotrochozoa</taxon>
        <taxon>Platyhelminthes</taxon>
        <taxon>Trematoda</taxon>
        <taxon>Digenea</taxon>
        <taxon>Opisthorchiida</taxon>
        <taxon>Opisthorchiata</taxon>
        <taxon>Opisthorchiidae</taxon>
        <taxon>Clonorchis</taxon>
    </lineage>
</organism>
<proteinExistence type="predicted"/>
<comment type="caution">
    <text evidence="1">The sequence shown here is derived from an EMBL/GenBank/DDBJ whole genome shotgun (WGS) entry which is preliminary data.</text>
</comment>
<gene>
    <name evidence="1" type="ORF">CSKR_110599</name>
</gene>
<name>A0A8T1LYY7_CLOSI</name>
<evidence type="ECO:0000313" key="1">
    <source>
        <dbReference type="EMBL" id="KAG5441795.1"/>
    </source>
</evidence>
<protein>
    <submittedName>
        <fullName evidence="1">Uncharacterized protein</fullName>
    </submittedName>
</protein>
<dbReference type="EMBL" id="NIRI02000076">
    <property type="protein sequence ID" value="KAG5441795.1"/>
    <property type="molecule type" value="Genomic_DNA"/>
</dbReference>
<evidence type="ECO:0000313" key="2">
    <source>
        <dbReference type="Proteomes" id="UP000286415"/>
    </source>
</evidence>
<accession>A0A8T1LYY7</accession>
<sequence length="294" mass="33503">MADNCFVTGAPSMISPPPVTKHLQVNCQARRADQQPTDHPLVLMCSNKTALLGDGVFFGNRCKARRHSFSDSHSTSKWTDRTLCVDRLCKRLNAIGRVVNADIPTVFYFTRNFWFTSLPRMETVNLFAIDEVAFGDGLEWNSSTSRQQALAHQQFRSLAVKRFEIRTSDMRGKRVTTIPQVLVGFIWVVTSEQAKVFPLERCDRFARRLERRPSNCPGCVDRLARLSELPSLNRITCSEVKIQLNPGCVSCPKFKLRHGQGCTQLNIVKNLANRRQPRRQRKTTTRRIVINALL</sequence>
<dbReference type="Proteomes" id="UP000286415">
    <property type="component" value="Unassembled WGS sequence"/>
</dbReference>
<reference evidence="1 2" key="1">
    <citation type="journal article" date="2018" name="Biotechnol. Adv.">
        <title>Improved genomic resources and new bioinformatic workflow for the carcinogenic parasite Clonorchis sinensis: Biotechnological implications.</title>
        <authorList>
            <person name="Wang D."/>
            <person name="Korhonen P.K."/>
            <person name="Gasser R.B."/>
            <person name="Young N.D."/>
        </authorList>
    </citation>
    <scope>NUCLEOTIDE SEQUENCE [LARGE SCALE GENOMIC DNA]</scope>
    <source>
        <strain evidence="1">Cs-k2</strain>
    </source>
</reference>